<reference evidence="16" key="1">
    <citation type="submission" date="2016-10" db="EMBL/GenBank/DDBJ databases">
        <authorList>
            <person name="Varghese N."/>
            <person name="Submissions S."/>
        </authorList>
    </citation>
    <scope>NUCLEOTIDE SEQUENCE [LARGE SCALE GENOMIC DNA]</scope>
    <source>
        <strain evidence="16">DSM 24740</strain>
    </source>
</reference>
<feature type="domain" description="TonB-dependent receptor plug" evidence="14">
    <location>
        <begin position="148"/>
        <end position="217"/>
    </location>
</feature>
<evidence type="ECO:0000256" key="2">
    <source>
        <dbReference type="ARBA" id="ARBA00022448"/>
    </source>
</evidence>
<dbReference type="OrthoDB" id="1111684at2"/>
<dbReference type="Pfam" id="PF13715">
    <property type="entry name" value="CarbopepD_reg_2"/>
    <property type="match status" value="1"/>
</dbReference>
<dbReference type="InterPro" id="IPR036942">
    <property type="entry name" value="Beta-barrel_TonB_sf"/>
</dbReference>
<proteinExistence type="inferred from homology"/>
<evidence type="ECO:0000256" key="11">
    <source>
        <dbReference type="RuleBase" id="RU003357"/>
    </source>
</evidence>
<dbReference type="Gene3D" id="2.60.40.1120">
    <property type="entry name" value="Carboxypeptidase-like, regulatory domain"/>
    <property type="match status" value="1"/>
</dbReference>
<dbReference type="Pfam" id="PF07715">
    <property type="entry name" value="Plug"/>
    <property type="match status" value="1"/>
</dbReference>
<dbReference type="Pfam" id="PF00593">
    <property type="entry name" value="TonB_dep_Rec_b-barrel"/>
    <property type="match status" value="1"/>
</dbReference>
<dbReference type="RefSeq" id="WP_090165083.1">
    <property type="nucleotide sequence ID" value="NZ_FOFB01000001.1"/>
</dbReference>
<comment type="similarity">
    <text evidence="10 11">Belongs to the TonB-dependent receptor family.</text>
</comment>
<accession>A0A1H8ZLN7</accession>
<keyword evidence="8" id="KW-0675">Receptor</keyword>
<dbReference type="PANTHER" id="PTHR30069">
    <property type="entry name" value="TONB-DEPENDENT OUTER MEMBRANE RECEPTOR"/>
    <property type="match status" value="1"/>
</dbReference>
<keyword evidence="5 12" id="KW-0732">Signal</keyword>
<evidence type="ECO:0000313" key="16">
    <source>
        <dbReference type="Proteomes" id="UP000199021"/>
    </source>
</evidence>
<dbReference type="InterPro" id="IPR039426">
    <property type="entry name" value="TonB-dep_rcpt-like"/>
</dbReference>
<dbReference type="GO" id="GO:0044718">
    <property type="term" value="P:siderophore transmembrane transport"/>
    <property type="evidence" value="ECO:0007669"/>
    <property type="project" value="TreeGrafter"/>
</dbReference>
<dbReference type="EMBL" id="FOFB01000001">
    <property type="protein sequence ID" value="SEP65153.1"/>
    <property type="molecule type" value="Genomic_DNA"/>
</dbReference>
<evidence type="ECO:0000259" key="13">
    <source>
        <dbReference type="Pfam" id="PF00593"/>
    </source>
</evidence>
<organism evidence="15 16">
    <name type="scientific">Neolewinella agarilytica</name>
    <dbReference type="NCBI Taxonomy" id="478744"/>
    <lineage>
        <taxon>Bacteria</taxon>
        <taxon>Pseudomonadati</taxon>
        <taxon>Bacteroidota</taxon>
        <taxon>Saprospiria</taxon>
        <taxon>Saprospirales</taxon>
        <taxon>Lewinellaceae</taxon>
        <taxon>Neolewinella</taxon>
    </lineage>
</organism>
<evidence type="ECO:0000256" key="10">
    <source>
        <dbReference type="PROSITE-ProRule" id="PRU01360"/>
    </source>
</evidence>
<sequence length="804" mass="88920">MRALFSFLVLLSGISCFAQSYSLKIVTTDASNREPLGFVNIQVEGTDVNGTTDLNGEITLEVPGGDIVLLASYLGYEALRKELTINNSQARLILAMDPTAQLLETVEVSSNDASERLERPMMGVERLSIAEIEVLPVALGEVDVFRGLQLLSGVNSAGEASNGLSVRGGTIDQNLVLFDGAPIFTPTHLFGLFSVFTPDAVGSVDLYRANIPSRFGGRVSSVLDVRSRTPRADKFRMQGGIGLVSSNLSIETPVTKDKKLKLLIGGRAGLNDFVFSAIDRLKNTQSRFVDGTAKLRYSANEMNIFTLSGFYSKDFYQIDLLNSFGGIIADQNQNDYFTLNGSAEWLKIFNDKMSLQTRLVTSNHEPKILFPQSDSENVIEYKSQIQYSSVQSTLDYLGSGGHHLSGGLQLIRYDLNPGELNPGGATSVNNIALEDEQAIEASLFAEDEWTVSDKFKLSLGLRFTQFSQLGAGEQRTYSSEEVIDDGTFVSAETFGKGETMQTYSGLEPRLGLSYQLSSKMSLKAAYALNRQYLQNIYNATTPLPSSRWKVSDNNIVPQQAQLFSGGLYLLPGEGKYELSLEGYYRSIDNLLEYKPGADFFLNPAVETDVVQGEGQAYGIELGVKKRRGKLTGEVNYAYARSRNRVNGSTFSTSINGGDWYNGYFDQPHTLNTNLTLDDGKTNRISLNFVVQSNRPYTVPNGFITVDAQPIPIFLERNNDRLPVYHRLDFSWTITNPKMVKKRWVGDWTFTVYNLYGRDNAYNIYYQPREAGGPSEVFGSSPLGSYKLTIFGAPIVSLSYGFKFE</sequence>
<evidence type="ECO:0000313" key="15">
    <source>
        <dbReference type="EMBL" id="SEP65153.1"/>
    </source>
</evidence>
<dbReference type="AlphaFoldDB" id="A0A1H8ZLN7"/>
<keyword evidence="9 10" id="KW-0998">Cell outer membrane</keyword>
<keyword evidence="2 10" id="KW-0813">Transport</keyword>
<dbReference type="STRING" id="478744.SAMN05444359_101365"/>
<evidence type="ECO:0000256" key="1">
    <source>
        <dbReference type="ARBA" id="ARBA00004571"/>
    </source>
</evidence>
<keyword evidence="3 10" id="KW-1134">Transmembrane beta strand</keyword>
<keyword evidence="16" id="KW-1185">Reference proteome</keyword>
<dbReference type="Proteomes" id="UP000199021">
    <property type="component" value="Unassembled WGS sequence"/>
</dbReference>
<gene>
    <name evidence="15" type="ORF">SAMN05444359_101365</name>
</gene>
<evidence type="ECO:0000256" key="5">
    <source>
        <dbReference type="ARBA" id="ARBA00022729"/>
    </source>
</evidence>
<evidence type="ECO:0000256" key="7">
    <source>
        <dbReference type="ARBA" id="ARBA00023136"/>
    </source>
</evidence>
<dbReference type="InterPro" id="IPR000531">
    <property type="entry name" value="Beta-barrel_TonB"/>
</dbReference>
<protein>
    <submittedName>
        <fullName evidence="15">Outer membrane transport energization protein TonB</fullName>
    </submittedName>
</protein>
<feature type="signal peptide" evidence="12">
    <location>
        <begin position="1"/>
        <end position="18"/>
    </location>
</feature>
<evidence type="ECO:0000259" key="14">
    <source>
        <dbReference type="Pfam" id="PF07715"/>
    </source>
</evidence>
<evidence type="ECO:0000256" key="4">
    <source>
        <dbReference type="ARBA" id="ARBA00022692"/>
    </source>
</evidence>
<dbReference type="Gene3D" id="2.40.170.20">
    <property type="entry name" value="TonB-dependent receptor, beta-barrel domain"/>
    <property type="match status" value="1"/>
</dbReference>
<dbReference type="SUPFAM" id="SSF49464">
    <property type="entry name" value="Carboxypeptidase regulatory domain-like"/>
    <property type="match status" value="1"/>
</dbReference>
<dbReference type="InterPro" id="IPR008969">
    <property type="entry name" value="CarboxyPept-like_regulatory"/>
</dbReference>
<dbReference type="PANTHER" id="PTHR30069:SF29">
    <property type="entry name" value="HEMOGLOBIN AND HEMOGLOBIN-HAPTOGLOBIN-BINDING PROTEIN 1-RELATED"/>
    <property type="match status" value="1"/>
</dbReference>
<dbReference type="PROSITE" id="PS52016">
    <property type="entry name" value="TONB_DEPENDENT_REC_3"/>
    <property type="match status" value="1"/>
</dbReference>
<dbReference type="GO" id="GO:0009279">
    <property type="term" value="C:cell outer membrane"/>
    <property type="evidence" value="ECO:0007669"/>
    <property type="project" value="UniProtKB-SubCell"/>
</dbReference>
<feature type="chain" id="PRO_5011669135" evidence="12">
    <location>
        <begin position="19"/>
        <end position="804"/>
    </location>
</feature>
<dbReference type="InParanoid" id="A0A1H8ZLN7"/>
<evidence type="ECO:0000256" key="6">
    <source>
        <dbReference type="ARBA" id="ARBA00023077"/>
    </source>
</evidence>
<evidence type="ECO:0000256" key="12">
    <source>
        <dbReference type="SAM" id="SignalP"/>
    </source>
</evidence>
<evidence type="ECO:0000256" key="9">
    <source>
        <dbReference type="ARBA" id="ARBA00023237"/>
    </source>
</evidence>
<keyword evidence="4 10" id="KW-0812">Transmembrane</keyword>
<keyword evidence="7 10" id="KW-0472">Membrane</keyword>
<dbReference type="SUPFAM" id="SSF56935">
    <property type="entry name" value="Porins"/>
    <property type="match status" value="1"/>
</dbReference>
<keyword evidence="6 11" id="KW-0798">TonB box</keyword>
<evidence type="ECO:0000256" key="8">
    <source>
        <dbReference type="ARBA" id="ARBA00023170"/>
    </source>
</evidence>
<evidence type="ECO:0000256" key="3">
    <source>
        <dbReference type="ARBA" id="ARBA00022452"/>
    </source>
</evidence>
<name>A0A1H8ZLN7_9BACT</name>
<dbReference type="PROSITE" id="PS51257">
    <property type="entry name" value="PROKAR_LIPOPROTEIN"/>
    <property type="match status" value="1"/>
</dbReference>
<dbReference type="GO" id="GO:0015344">
    <property type="term" value="F:siderophore uptake transmembrane transporter activity"/>
    <property type="evidence" value="ECO:0007669"/>
    <property type="project" value="TreeGrafter"/>
</dbReference>
<comment type="subcellular location">
    <subcellularLocation>
        <location evidence="1 10">Cell outer membrane</location>
        <topology evidence="1 10">Multi-pass membrane protein</topology>
    </subcellularLocation>
</comment>
<feature type="domain" description="TonB-dependent receptor-like beta-barrel" evidence="13">
    <location>
        <begin position="305"/>
        <end position="754"/>
    </location>
</feature>
<dbReference type="InterPro" id="IPR012910">
    <property type="entry name" value="Plug_dom"/>
</dbReference>